<accession>A0A2W5SDU3</accession>
<evidence type="ECO:0000259" key="1">
    <source>
        <dbReference type="Pfam" id="PF06568"/>
    </source>
</evidence>
<proteinExistence type="predicted"/>
<evidence type="ECO:0000313" key="3">
    <source>
        <dbReference type="Proteomes" id="UP000248975"/>
    </source>
</evidence>
<sequence>MFASRHTAEFSIAGITRSDATHALVTRLRLALFAYRQRQQLAQLDDRALCDIGLTRQEAEAEYNRHAWDVPTTWLR</sequence>
<feature type="domain" description="YjiS-like" evidence="1">
    <location>
        <begin position="24"/>
        <end position="60"/>
    </location>
</feature>
<protein>
    <recommendedName>
        <fullName evidence="1">YjiS-like domain-containing protein</fullName>
    </recommendedName>
</protein>
<dbReference type="InterPro" id="IPR009506">
    <property type="entry name" value="YjiS-like"/>
</dbReference>
<dbReference type="Proteomes" id="UP000248975">
    <property type="component" value="Unassembled WGS sequence"/>
</dbReference>
<organism evidence="2 3">
    <name type="scientific">Cereibacter sphaeroides</name>
    <name type="common">Rhodobacter sphaeroides</name>
    <dbReference type="NCBI Taxonomy" id="1063"/>
    <lineage>
        <taxon>Bacteria</taxon>
        <taxon>Pseudomonadati</taxon>
        <taxon>Pseudomonadota</taxon>
        <taxon>Alphaproteobacteria</taxon>
        <taxon>Rhodobacterales</taxon>
        <taxon>Paracoccaceae</taxon>
        <taxon>Cereibacter</taxon>
    </lineage>
</organism>
<comment type="caution">
    <text evidence="2">The sequence shown here is derived from an EMBL/GenBank/DDBJ whole genome shotgun (WGS) entry which is preliminary data.</text>
</comment>
<reference evidence="2 3" key="1">
    <citation type="submission" date="2017-08" db="EMBL/GenBank/DDBJ databases">
        <title>Infants hospitalized years apart are colonized by the same room-sourced microbial strains.</title>
        <authorList>
            <person name="Brooks B."/>
            <person name="Olm M.R."/>
            <person name="Firek B.A."/>
            <person name="Baker R."/>
            <person name="Thomas B.C."/>
            <person name="Morowitz M.J."/>
            <person name="Banfield J.F."/>
        </authorList>
    </citation>
    <scope>NUCLEOTIDE SEQUENCE [LARGE SCALE GENOMIC DNA]</scope>
    <source>
        <strain evidence="2">S2_003_000_R2_11</strain>
    </source>
</reference>
<gene>
    <name evidence="2" type="ORF">DI533_05385</name>
</gene>
<dbReference type="AlphaFoldDB" id="A0A2W5SDU3"/>
<name>A0A2W5SDU3_CERSP</name>
<evidence type="ECO:0000313" key="2">
    <source>
        <dbReference type="EMBL" id="PZR00047.1"/>
    </source>
</evidence>
<dbReference type="EMBL" id="QFQS01000001">
    <property type="protein sequence ID" value="PZR00047.1"/>
    <property type="molecule type" value="Genomic_DNA"/>
</dbReference>
<dbReference type="Pfam" id="PF06568">
    <property type="entry name" value="YjiS-like"/>
    <property type="match status" value="1"/>
</dbReference>